<dbReference type="InterPro" id="IPR018289">
    <property type="entry name" value="MULE_transposase_dom"/>
</dbReference>
<evidence type="ECO:0000313" key="4">
    <source>
        <dbReference type="EMBL" id="KAK5834833.1"/>
    </source>
</evidence>
<organism evidence="4 5">
    <name type="scientific">Gossypium arboreum</name>
    <name type="common">Tree cotton</name>
    <name type="synonym">Gossypium nanking</name>
    <dbReference type="NCBI Taxonomy" id="29729"/>
    <lineage>
        <taxon>Eukaryota</taxon>
        <taxon>Viridiplantae</taxon>
        <taxon>Streptophyta</taxon>
        <taxon>Embryophyta</taxon>
        <taxon>Tracheophyta</taxon>
        <taxon>Spermatophyta</taxon>
        <taxon>Magnoliopsida</taxon>
        <taxon>eudicotyledons</taxon>
        <taxon>Gunneridae</taxon>
        <taxon>Pentapetalae</taxon>
        <taxon>rosids</taxon>
        <taxon>malvids</taxon>
        <taxon>Malvales</taxon>
        <taxon>Malvaceae</taxon>
        <taxon>Malvoideae</taxon>
        <taxon>Gossypium</taxon>
    </lineage>
</organism>
<accession>A0ABR0Q7F9</accession>
<name>A0ABR0Q7F9_GOSAR</name>
<feature type="domain" description="MULE transposase" evidence="3">
    <location>
        <begin position="426"/>
        <end position="521"/>
    </location>
</feature>
<dbReference type="EMBL" id="JARKNE010000004">
    <property type="protein sequence ID" value="KAK5834833.1"/>
    <property type="molecule type" value="Genomic_DNA"/>
</dbReference>
<sequence>MSSNDEYYIILHVGGHFVNDPYVRYVKFKEIKLYVEHEVDNPTIVDDIFLLTTGEGDDEGVESDGEDDLEKVESSGKGDVGEVQADREGVSATGIEVDKDIGMESGGHISLGFAVGKDNDSEVAGNEYAGDFAASDGVDNVADKYVGDFATSDGVDNVANEYAGDFATSDGLDNVTAARSGEEDDGNETKVWDSDEHGSLVESDEDEEHEDGERRRSKFPLHNDKLKFSLGMLFKDGKQFKSAIRKYSKECRRQLKFIKNKPKRVVVRCIASPNCPWRIRASYSPVAKCLQIKTFQDEHHCSVSFKNKMVTATMIAQHFEANIKHHPKMKLREIQRRCASEMHVNVTIDCCYRVKKIVSEKMAGNHKDEFGLLWDYAHELRSKMPGSTIRMAVQRVTVDSLPHFKRFYVCFGVLKRGWKVGCRPLIGLDGCFLKGPFRSDFLTVVGRDANNQMFPIAWAMVEVECTNSWGWFLSLLSTDLGLEDGYGYTIISDQQKGLEIAISDILPRVEHSNCARHVFANWSGRKLGKSYKCDFWQIVKCMTEREWGDLCSTLEKKDKDVYNNLIKKSPKMWTRAFFGTTCKSDIVDNNLCEAFNSSIVEARFKSIIRMLEDIRTKMMTRIVQKRKLCNRWKQNYGPLVKVKFDANKKDYVE</sequence>
<dbReference type="InterPro" id="IPR004332">
    <property type="entry name" value="Transposase_MuDR"/>
</dbReference>
<feature type="domain" description="Transposase MuDR plant" evidence="2">
    <location>
        <begin position="227"/>
        <end position="292"/>
    </location>
</feature>
<feature type="region of interest" description="Disordered" evidence="1">
    <location>
        <begin position="55"/>
        <end position="81"/>
    </location>
</feature>
<dbReference type="Pfam" id="PF10551">
    <property type="entry name" value="MULE"/>
    <property type="match status" value="1"/>
</dbReference>
<evidence type="ECO:0000313" key="5">
    <source>
        <dbReference type="Proteomes" id="UP001358586"/>
    </source>
</evidence>
<evidence type="ECO:0000259" key="2">
    <source>
        <dbReference type="Pfam" id="PF03108"/>
    </source>
</evidence>
<gene>
    <name evidence="4" type="ORF">PVK06_010511</name>
</gene>
<feature type="compositionally biased region" description="Basic and acidic residues" evidence="1">
    <location>
        <begin position="187"/>
        <end position="199"/>
    </location>
</feature>
<protein>
    <submittedName>
        <fullName evidence="4">Uncharacterized protein</fullName>
    </submittedName>
</protein>
<evidence type="ECO:0000259" key="3">
    <source>
        <dbReference type="Pfam" id="PF10551"/>
    </source>
</evidence>
<dbReference type="PANTHER" id="PTHR31973">
    <property type="entry name" value="POLYPROTEIN, PUTATIVE-RELATED"/>
    <property type="match status" value="1"/>
</dbReference>
<dbReference type="Pfam" id="PF03108">
    <property type="entry name" value="DBD_Tnp_Mut"/>
    <property type="match status" value="1"/>
</dbReference>
<evidence type="ECO:0000256" key="1">
    <source>
        <dbReference type="SAM" id="MobiDB-lite"/>
    </source>
</evidence>
<feature type="compositionally biased region" description="Acidic residues" evidence="1">
    <location>
        <begin position="55"/>
        <end position="70"/>
    </location>
</feature>
<proteinExistence type="predicted"/>
<feature type="compositionally biased region" description="Basic and acidic residues" evidence="1">
    <location>
        <begin position="71"/>
        <end position="81"/>
    </location>
</feature>
<feature type="region of interest" description="Disordered" evidence="1">
    <location>
        <begin position="170"/>
        <end position="218"/>
    </location>
</feature>
<dbReference type="Proteomes" id="UP001358586">
    <property type="component" value="Chromosome 4"/>
</dbReference>
<dbReference type="PANTHER" id="PTHR31973:SF187">
    <property type="entry name" value="MUTATOR TRANSPOSASE MUDRA PROTEIN"/>
    <property type="match status" value="1"/>
</dbReference>
<reference evidence="4 5" key="1">
    <citation type="submission" date="2023-03" db="EMBL/GenBank/DDBJ databases">
        <title>WGS of Gossypium arboreum.</title>
        <authorList>
            <person name="Yu D."/>
        </authorList>
    </citation>
    <scope>NUCLEOTIDE SEQUENCE [LARGE SCALE GENOMIC DNA]</scope>
    <source>
        <tissue evidence="4">Leaf</tissue>
    </source>
</reference>
<comment type="caution">
    <text evidence="4">The sequence shown here is derived from an EMBL/GenBank/DDBJ whole genome shotgun (WGS) entry which is preliminary data.</text>
</comment>
<keyword evidence="5" id="KW-1185">Reference proteome</keyword>